<accession>S9UWN8</accession>
<dbReference type="Gene3D" id="3.10.129.10">
    <property type="entry name" value="Hotdog Thioesterase"/>
    <property type="match status" value="1"/>
</dbReference>
<keyword evidence="1" id="KW-0812">Transmembrane</keyword>
<reference evidence="2 3" key="1">
    <citation type="journal article" date="2013" name="PLoS ONE">
        <title>Predicting the Proteins of Angomonas deanei, Strigomonas culicis and Their Respective Endosymbionts Reveals New Aspects of the Trypanosomatidae Family.</title>
        <authorList>
            <person name="Motta M.C."/>
            <person name="Martins A.C."/>
            <person name="de Souza S.S."/>
            <person name="Catta-Preta C.M."/>
            <person name="Silva R."/>
            <person name="Klein C.C."/>
            <person name="de Almeida L.G."/>
            <person name="de Lima Cunha O."/>
            <person name="Ciapina L.P."/>
            <person name="Brocchi M."/>
            <person name="Colabardini A.C."/>
            <person name="de Araujo Lima B."/>
            <person name="Machado C.R."/>
            <person name="de Almeida Soares C.M."/>
            <person name="Probst C.M."/>
            <person name="de Menezes C.B."/>
            <person name="Thompson C.E."/>
            <person name="Bartholomeu D.C."/>
            <person name="Gradia D.F."/>
            <person name="Pavoni D.P."/>
            <person name="Grisard E.C."/>
            <person name="Fantinatti-Garboggini F."/>
            <person name="Marchini F.K."/>
            <person name="Rodrigues-Luiz G.F."/>
            <person name="Wagner G."/>
            <person name="Goldman G.H."/>
            <person name="Fietto J.L."/>
            <person name="Elias M.C."/>
            <person name="Goldman M.H."/>
            <person name="Sagot M.F."/>
            <person name="Pereira M."/>
            <person name="Stoco P.H."/>
            <person name="de Mendonca-Neto R.P."/>
            <person name="Teixeira S.M."/>
            <person name="Maciel T.E."/>
            <person name="de Oliveira Mendes T.A."/>
            <person name="Urmenyi T.P."/>
            <person name="de Souza W."/>
            <person name="Schenkman S."/>
            <person name="de Vasconcelos A.T."/>
        </authorList>
    </citation>
    <scope>NUCLEOTIDE SEQUENCE [LARGE SCALE GENOMIC DNA]</scope>
</reference>
<protein>
    <recommendedName>
        <fullName evidence="4">Acyl-CoA thioester hydrolase</fullName>
    </recommendedName>
</protein>
<feature type="transmembrane region" description="Helical" evidence="1">
    <location>
        <begin position="12"/>
        <end position="33"/>
    </location>
</feature>
<sequence>MYTCLVKTLIRSPFPLTSVSGGVSQILFVFFFLSRRLCLLGDMPPIANFTHYYRCTRFRKRGVLDRTEALRRMVKGAARSTGTGGSMQASSEEPMEHLLVRQCIESGMVCDAHCGMHMIDSYGHVNNAKYLELFEYGRWYANAFAGWGRYLASHQIHARVHNFSIQYIREIKPFADVKVSQQLTAMYADARNADVSCLNSIQGIWNADGSKIHSSAIAQIGFVGPASTAEALLRQFGGDEQTSEAPPAGRQQLVPLDAVCVLAAASELPIEQVRALLLHSRASVAAAAAGQRKERSCGDSEDWLAHLNHATGQWLGTSK</sequence>
<proteinExistence type="predicted"/>
<evidence type="ECO:0000313" key="2">
    <source>
        <dbReference type="EMBL" id="EPY33293.1"/>
    </source>
</evidence>
<evidence type="ECO:0008006" key="4">
    <source>
        <dbReference type="Google" id="ProtNLM"/>
    </source>
</evidence>
<comment type="caution">
    <text evidence="2">The sequence shown here is derived from an EMBL/GenBank/DDBJ whole genome shotgun (WGS) entry which is preliminary data.</text>
</comment>
<dbReference type="InterPro" id="IPR029069">
    <property type="entry name" value="HotDog_dom_sf"/>
</dbReference>
<dbReference type="AlphaFoldDB" id="S9UWN8"/>
<gene>
    <name evidence="2" type="ORF">STCU_02335</name>
</gene>
<dbReference type="SUPFAM" id="SSF54637">
    <property type="entry name" value="Thioesterase/thiol ester dehydrase-isomerase"/>
    <property type="match status" value="1"/>
</dbReference>
<dbReference type="OrthoDB" id="265761at2759"/>
<dbReference type="EMBL" id="ATMH01002335">
    <property type="protein sequence ID" value="EPY33293.1"/>
    <property type="molecule type" value="Genomic_DNA"/>
</dbReference>
<keyword evidence="1" id="KW-1133">Transmembrane helix</keyword>
<evidence type="ECO:0000256" key="1">
    <source>
        <dbReference type="SAM" id="Phobius"/>
    </source>
</evidence>
<name>S9UWN8_9TRYP</name>
<organism evidence="2 3">
    <name type="scientific">Strigomonas culicis</name>
    <dbReference type="NCBI Taxonomy" id="28005"/>
    <lineage>
        <taxon>Eukaryota</taxon>
        <taxon>Discoba</taxon>
        <taxon>Euglenozoa</taxon>
        <taxon>Kinetoplastea</taxon>
        <taxon>Metakinetoplastina</taxon>
        <taxon>Trypanosomatida</taxon>
        <taxon>Trypanosomatidae</taxon>
        <taxon>Strigomonadinae</taxon>
        <taxon>Strigomonas</taxon>
    </lineage>
</organism>
<evidence type="ECO:0000313" key="3">
    <source>
        <dbReference type="Proteomes" id="UP000015354"/>
    </source>
</evidence>
<keyword evidence="3" id="KW-1185">Reference proteome</keyword>
<dbReference type="Proteomes" id="UP000015354">
    <property type="component" value="Unassembled WGS sequence"/>
</dbReference>
<dbReference type="Pfam" id="PF13279">
    <property type="entry name" value="4HBT_2"/>
    <property type="match status" value="1"/>
</dbReference>
<keyword evidence="1" id="KW-0472">Membrane</keyword>